<accession>A0AAV8ZN83</accession>
<sequence length="60" mass="7020">MIVTVQILLIYSHLNWSIMFIIYLEGFLDLILVAAENVNYCEIRKVEIPIFNGDLHHPAY</sequence>
<keyword evidence="1" id="KW-1133">Transmembrane helix</keyword>
<feature type="transmembrane region" description="Helical" evidence="1">
    <location>
        <begin position="16"/>
        <end position="35"/>
    </location>
</feature>
<keyword evidence="1" id="KW-0472">Membrane</keyword>
<evidence type="ECO:0000313" key="3">
    <source>
        <dbReference type="Proteomes" id="UP001162156"/>
    </source>
</evidence>
<name>A0AAV8ZN83_9CUCU</name>
<organism evidence="2 3">
    <name type="scientific">Rhamnusium bicolor</name>
    <dbReference type="NCBI Taxonomy" id="1586634"/>
    <lineage>
        <taxon>Eukaryota</taxon>
        <taxon>Metazoa</taxon>
        <taxon>Ecdysozoa</taxon>
        <taxon>Arthropoda</taxon>
        <taxon>Hexapoda</taxon>
        <taxon>Insecta</taxon>
        <taxon>Pterygota</taxon>
        <taxon>Neoptera</taxon>
        <taxon>Endopterygota</taxon>
        <taxon>Coleoptera</taxon>
        <taxon>Polyphaga</taxon>
        <taxon>Cucujiformia</taxon>
        <taxon>Chrysomeloidea</taxon>
        <taxon>Cerambycidae</taxon>
        <taxon>Lepturinae</taxon>
        <taxon>Rhagiini</taxon>
        <taxon>Rhamnusium</taxon>
    </lineage>
</organism>
<gene>
    <name evidence="2" type="ORF">NQ314_004098</name>
</gene>
<comment type="caution">
    <text evidence="2">The sequence shown here is derived from an EMBL/GenBank/DDBJ whole genome shotgun (WGS) entry which is preliminary data.</text>
</comment>
<proteinExistence type="predicted"/>
<evidence type="ECO:0000256" key="1">
    <source>
        <dbReference type="SAM" id="Phobius"/>
    </source>
</evidence>
<dbReference type="EMBL" id="JANEYF010001218">
    <property type="protein sequence ID" value="KAJ8965509.1"/>
    <property type="molecule type" value="Genomic_DNA"/>
</dbReference>
<keyword evidence="3" id="KW-1185">Reference proteome</keyword>
<dbReference type="Proteomes" id="UP001162156">
    <property type="component" value="Unassembled WGS sequence"/>
</dbReference>
<keyword evidence="1" id="KW-0812">Transmembrane</keyword>
<reference evidence="2" key="1">
    <citation type="journal article" date="2023" name="Insect Mol. Biol.">
        <title>Genome sequencing provides insights into the evolution of gene families encoding plant cell wall-degrading enzymes in longhorned beetles.</title>
        <authorList>
            <person name="Shin N.R."/>
            <person name="Okamura Y."/>
            <person name="Kirsch R."/>
            <person name="Pauchet Y."/>
        </authorList>
    </citation>
    <scope>NUCLEOTIDE SEQUENCE</scope>
    <source>
        <strain evidence="2">RBIC_L_NR</strain>
    </source>
</reference>
<dbReference type="AlphaFoldDB" id="A0AAV8ZN83"/>
<protein>
    <submittedName>
        <fullName evidence="2">Uncharacterized protein</fullName>
    </submittedName>
</protein>
<evidence type="ECO:0000313" key="2">
    <source>
        <dbReference type="EMBL" id="KAJ8965509.1"/>
    </source>
</evidence>